<evidence type="ECO:0000259" key="14">
    <source>
        <dbReference type="Pfam" id="PF00487"/>
    </source>
</evidence>
<name>A0A443J3R6_9RHOB</name>
<keyword evidence="7 13" id="KW-1133">Transmembrane helix</keyword>
<evidence type="ECO:0000256" key="5">
    <source>
        <dbReference type="ARBA" id="ARBA00022692"/>
    </source>
</evidence>
<keyword evidence="16" id="KW-1185">Reference proteome</keyword>
<evidence type="ECO:0000256" key="1">
    <source>
        <dbReference type="ARBA" id="ARBA00004429"/>
    </source>
</evidence>
<dbReference type="PANTHER" id="PTHR38674:SF1">
    <property type="entry name" value="ALKANE 1-MONOOXYGENASE 1"/>
    <property type="match status" value="1"/>
</dbReference>
<keyword evidence="6" id="KW-0479">Metal-binding</keyword>
<evidence type="ECO:0000256" key="11">
    <source>
        <dbReference type="ARBA" id="ARBA00023136"/>
    </source>
</evidence>
<keyword evidence="11 13" id="KW-0472">Membrane</keyword>
<evidence type="ECO:0000256" key="12">
    <source>
        <dbReference type="SAM" id="MobiDB-lite"/>
    </source>
</evidence>
<dbReference type="Proteomes" id="UP000285710">
    <property type="component" value="Unassembled WGS sequence"/>
</dbReference>
<dbReference type="EMBL" id="SAUW01000002">
    <property type="protein sequence ID" value="RWR14956.1"/>
    <property type="molecule type" value="Genomic_DNA"/>
</dbReference>
<organism evidence="15 16">
    <name type="scientific">Paenirhodobacter populi</name>
    <dbReference type="NCBI Taxonomy" id="2306993"/>
    <lineage>
        <taxon>Bacteria</taxon>
        <taxon>Pseudomonadati</taxon>
        <taxon>Pseudomonadota</taxon>
        <taxon>Alphaproteobacteria</taxon>
        <taxon>Rhodobacterales</taxon>
        <taxon>Rhodobacter group</taxon>
        <taxon>Paenirhodobacter</taxon>
    </lineage>
</organism>
<evidence type="ECO:0000313" key="16">
    <source>
        <dbReference type="Proteomes" id="UP000285710"/>
    </source>
</evidence>
<reference evidence="15 16" key="1">
    <citation type="submission" date="2019-01" db="EMBL/GenBank/DDBJ databases">
        <title>Sinorhodobacter populi sp. nov. isolated from the symptomatic bark tissue of Populus euramericana canker.</title>
        <authorList>
            <person name="Xu G."/>
        </authorList>
    </citation>
    <scope>NUCLEOTIDE SEQUENCE [LARGE SCALE GENOMIC DNA]</scope>
    <source>
        <strain evidence="15 16">2D-5</strain>
    </source>
</reference>
<evidence type="ECO:0000256" key="8">
    <source>
        <dbReference type="ARBA" id="ARBA00023002"/>
    </source>
</evidence>
<keyword evidence="4" id="KW-0997">Cell inner membrane</keyword>
<feature type="domain" description="Fatty acid desaturase" evidence="14">
    <location>
        <begin position="94"/>
        <end position="295"/>
    </location>
</feature>
<dbReference type="GO" id="GO:0004497">
    <property type="term" value="F:monooxygenase activity"/>
    <property type="evidence" value="ECO:0007669"/>
    <property type="project" value="UniProtKB-KW"/>
</dbReference>
<dbReference type="InterPro" id="IPR005804">
    <property type="entry name" value="FA_desaturase_dom"/>
</dbReference>
<dbReference type="Pfam" id="PF00487">
    <property type="entry name" value="FA_desaturase"/>
    <property type="match status" value="1"/>
</dbReference>
<protein>
    <submittedName>
        <fullName evidence="15">Alkane 1-monooxygenase</fullName>
    </submittedName>
</protein>
<dbReference type="GO" id="GO:0046872">
    <property type="term" value="F:metal ion binding"/>
    <property type="evidence" value="ECO:0007669"/>
    <property type="project" value="UniProtKB-KW"/>
</dbReference>
<reference evidence="15 16" key="2">
    <citation type="submission" date="2019-01" db="EMBL/GenBank/DDBJ databases">
        <authorList>
            <person name="Li Y."/>
        </authorList>
    </citation>
    <scope>NUCLEOTIDE SEQUENCE [LARGE SCALE GENOMIC DNA]</scope>
    <source>
        <strain evidence="15 16">2D-5</strain>
    </source>
</reference>
<proteinExistence type="inferred from homology"/>
<feature type="transmembrane region" description="Helical" evidence="13">
    <location>
        <begin position="12"/>
        <end position="38"/>
    </location>
</feature>
<evidence type="ECO:0000256" key="13">
    <source>
        <dbReference type="SAM" id="Phobius"/>
    </source>
</evidence>
<evidence type="ECO:0000256" key="10">
    <source>
        <dbReference type="ARBA" id="ARBA00023033"/>
    </source>
</evidence>
<dbReference type="GO" id="GO:0005886">
    <property type="term" value="C:plasma membrane"/>
    <property type="evidence" value="ECO:0007669"/>
    <property type="project" value="UniProtKB-SubCell"/>
</dbReference>
<evidence type="ECO:0000256" key="6">
    <source>
        <dbReference type="ARBA" id="ARBA00022723"/>
    </source>
</evidence>
<dbReference type="PANTHER" id="PTHR38674">
    <property type="entry name" value="ALKANE 1-MONOOXYGENASE 1"/>
    <property type="match status" value="1"/>
</dbReference>
<dbReference type="CDD" id="cd03512">
    <property type="entry name" value="Alkane-hydroxylase"/>
    <property type="match status" value="1"/>
</dbReference>
<comment type="caution">
    <text evidence="15">The sequence shown here is derived from an EMBL/GenBank/DDBJ whole genome shotgun (WGS) entry which is preliminary data.</text>
</comment>
<evidence type="ECO:0000256" key="4">
    <source>
        <dbReference type="ARBA" id="ARBA00022519"/>
    </source>
</evidence>
<keyword evidence="10 15" id="KW-0503">Monooxygenase</keyword>
<accession>A0A443J3R6</accession>
<comment type="subcellular location">
    <subcellularLocation>
        <location evidence="1">Cell inner membrane</location>
        <topology evidence="1">Multi-pass membrane protein</topology>
    </subcellularLocation>
</comment>
<sequence>MFTLFSFVPVPVLALGCLFGSFFLWIALIWMVVGMPLLDRLMRRDAPDAPEGANFADADILLITLAVAHFALLALLLVAVTGMTGLGIVERIAAFLACGLFIGQVSGAAAHELIHRADRRLFQLGQWIYISLLYGQHVSAHRLVHHPLVGTRADPNTAVLGESFWAYLGQVWPAEFRAGWRAEQALPADARPKVPAYAVYLAGGLGFVLLVWIVFGLIGLGAYLLLCLFAQMQILLVDYVQHYGLERRRLGGGYEPVGAGHSWDAPGPVSALWMLNAPRHSDHHAHPARPYPNLALGDVQAPGRAILPFSLPVMSVIALSPRLWHRMMDRRVRALRSRHAAAWPPAESRPPVESRAAS</sequence>
<evidence type="ECO:0000313" key="15">
    <source>
        <dbReference type="EMBL" id="RWR14956.1"/>
    </source>
</evidence>
<dbReference type="InterPro" id="IPR033885">
    <property type="entry name" value="AlkB/XylM"/>
</dbReference>
<comment type="similarity">
    <text evidence="2">Belongs to the fatty acid desaturase type 1 family. AlkB subfamily.</text>
</comment>
<evidence type="ECO:0000256" key="2">
    <source>
        <dbReference type="ARBA" id="ARBA00010823"/>
    </source>
</evidence>
<feature type="transmembrane region" description="Helical" evidence="13">
    <location>
        <begin position="92"/>
        <end position="114"/>
    </location>
</feature>
<feature type="region of interest" description="Disordered" evidence="12">
    <location>
        <begin position="339"/>
        <end position="358"/>
    </location>
</feature>
<gene>
    <name evidence="15" type="ORF">D2T33_02515</name>
</gene>
<keyword evidence="8" id="KW-0560">Oxidoreductase</keyword>
<evidence type="ECO:0000256" key="3">
    <source>
        <dbReference type="ARBA" id="ARBA00022475"/>
    </source>
</evidence>
<keyword evidence="3" id="KW-1003">Cell membrane</keyword>
<evidence type="ECO:0000256" key="7">
    <source>
        <dbReference type="ARBA" id="ARBA00022989"/>
    </source>
</evidence>
<feature type="transmembrane region" description="Helical" evidence="13">
    <location>
        <begin position="59"/>
        <end position="80"/>
    </location>
</feature>
<dbReference type="AlphaFoldDB" id="A0A443J3R6"/>
<dbReference type="GO" id="GO:0006629">
    <property type="term" value="P:lipid metabolic process"/>
    <property type="evidence" value="ECO:0007669"/>
    <property type="project" value="InterPro"/>
</dbReference>
<keyword evidence="9" id="KW-0408">Iron</keyword>
<keyword evidence="5 13" id="KW-0812">Transmembrane</keyword>
<evidence type="ECO:0000256" key="9">
    <source>
        <dbReference type="ARBA" id="ARBA00023004"/>
    </source>
</evidence>